<organism evidence="1 2">
    <name type="scientific">Aspergillus saccharolyticus JOP 1030-1</name>
    <dbReference type="NCBI Taxonomy" id="1450539"/>
    <lineage>
        <taxon>Eukaryota</taxon>
        <taxon>Fungi</taxon>
        <taxon>Dikarya</taxon>
        <taxon>Ascomycota</taxon>
        <taxon>Pezizomycotina</taxon>
        <taxon>Eurotiomycetes</taxon>
        <taxon>Eurotiomycetidae</taxon>
        <taxon>Eurotiales</taxon>
        <taxon>Aspergillaceae</taxon>
        <taxon>Aspergillus</taxon>
        <taxon>Aspergillus subgen. Circumdati</taxon>
    </lineage>
</organism>
<gene>
    <name evidence="1" type="ORF">BP01DRAFT_353512</name>
</gene>
<evidence type="ECO:0000313" key="2">
    <source>
        <dbReference type="Proteomes" id="UP000248349"/>
    </source>
</evidence>
<sequence length="84" mass="9596">MNWMRRPWGLGIPRLCGLGGCFPRWGKPVTIGISGLKDLPPRWVKTQTQIPHPRFGSRSCHLSGTHGWSLKTWGKSRCKARIFR</sequence>
<dbReference type="EMBL" id="KZ821221">
    <property type="protein sequence ID" value="PYH48369.1"/>
    <property type="molecule type" value="Genomic_DNA"/>
</dbReference>
<protein>
    <submittedName>
        <fullName evidence="1">Uncharacterized protein</fullName>
    </submittedName>
</protein>
<name>A0A318ZL98_9EURO</name>
<accession>A0A318ZL98</accession>
<dbReference type="RefSeq" id="XP_025434351.1">
    <property type="nucleotide sequence ID" value="XM_025574203.1"/>
</dbReference>
<evidence type="ECO:0000313" key="1">
    <source>
        <dbReference type="EMBL" id="PYH48369.1"/>
    </source>
</evidence>
<reference evidence="1 2" key="1">
    <citation type="submission" date="2016-12" db="EMBL/GenBank/DDBJ databases">
        <title>The genomes of Aspergillus section Nigri reveals drivers in fungal speciation.</title>
        <authorList>
            <consortium name="DOE Joint Genome Institute"/>
            <person name="Vesth T.C."/>
            <person name="Nybo J."/>
            <person name="Theobald S."/>
            <person name="Brandl J."/>
            <person name="Frisvad J.C."/>
            <person name="Nielsen K.F."/>
            <person name="Lyhne E.K."/>
            <person name="Kogle M.E."/>
            <person name="Kuo A."/>
            <person name="Riley R."/>
            <person name="Clum A."/>
            <person name="Nolan M."/>
            <person name="Lipzen A."/>
            <person name="Salamov A."/>
            <person name="Henrissat B."/>
            <person name="Wiebenga A."/>
            <person name="De Vries R.P."/>
            <person name="Grigoriev I.V."/>
            <person name="Mortensen U.H."/>
            <person name="Andersen M.R."/>
            <person name="Baker S.E."/>
        </authorList>
    </citation>
    <scope>NUCLEOTIDE SEQUENCE [LARGE SCALE GENOMIC DNA]</scope>
    <source>
        <strain evidence="1 2">JOP 1030-1</strain>
    </source>
</reference>
<proteinExistence type="predicted"/>
<keyword evidence="2" id="KW-1185">Reference proteome</keyword>
<dbReference type="Proteomes" id="UP000248349">
    <property type="component" value="Unassembled WGS sequence"/>
</dbReference>
<dbReference type="GeneID" id="37075431"/>
<dbReference type="AlphaFoldDB" id="A0A318ZL98"/>